<evidence type="ECO:0000313" key="2">
    <source>
        <dbReference type="Proteomes" id="UP000826212"/>
    </source>
</evidence>
<gene>
    <name evidence="1" type="ORF">K4L44_16785</name>
</gene>
<reference evidence="1" key="1">
    <citation type="submission" date="2021-08" db="EMBL/GenBank/DDBJ databases">
        <title>Novel anaerobic bacterium isolated from sea squirt in East Sea, Republic of Korea.</title>
        <authorList>
            <person name="Nguyen T.H."/>
            <person name="Li Z."/>
            <person name="Lee Y.-J."/>
            <person name="Ko J."/>
            <person name="Kim S.-G."/>
        </authorList>
    </citation>
    <scope>NUCLEOTIDE SEQUENCE</scope>
    <source>
        <strain evidence="1">KCTC 25031</strain>
    </source>
</reference>
<accession>A0AC61NEY7</accession>
<keyword evidence="2" id="KW-1185">Reference proteome</keyword>
<evidence type="ECO:0000313" key="1">
    <source>
        <dbReference type="EMBL" id="QZE14156.1"/>
    </source>
</evidence>
<name>A0AC61NEY7_9BACT</name>
<protein>
    <submittedName>
        <fullName evidence="1">YraN family protein</fullName>
    </submittedName>
</protein>
<organism evidence="1 2">
    <name type="scientific">Halosquirtibacter laminarini</name>
    <dbReference type="NCBI Taxonomy" id="3374600"/>
    <lineage>
        <taxon>Bacteria</taxon>
        <taxon>Pseudomonadati</taxon>
        <taxon>Bacteroidota</taxon>
        <taxon>Bacteroidia</taxon>
        <taxon>Marinilabiliales</taxon>
        <taxon>Prolixibacteraceae</taxon>
        <taxon>Halosquirtibacter</taxon>
    </lineage>
</organism>
<sequence>MSIENGKGKEGENAAAKYLQSKNYIILKRNWRGQHKEIDIICLDQDTLVFVEVKNRKVWGNIDIREIIPHHKIRNIIMGAEYYILENNPQKNIRFDLIFINTDLKPIKPYHIKDAFNALDF</sequence>
<dbReference type="Proteomes" id="UP000826212">
    <property type="component" value="Chromosome"/>
</dbReference>
<dbReference type="EMBL" id="CP081303">
    <property type="protein sequence ID" value="QZE14156.1"/>
    <property type="molecule type" value="Genomic_DNA"/>
</dbReference>
<proteinExistence type="predicted"/>